<dbReference type="EMBL" id="CP054840">
    <property type="protein sequence ID" value="QKV54044.1"/>
    <property type="molecule type" value="Genomic_DNA"/>
</dbReference>
<dbReference type="KEGG" id="aant:HUK68_14680"/>
<reference evidence="2 3" key="1">
    <citation type="submission" date="2020-06" db="EMBL/GenBank/DDBJ databases">
        <title>Acidovorax antarctica sp. nov., isolated from Corinth ice sheet soil, Antarctic Fields Peninsula.</title>
        <authorList>
            <person name="Xu Q."/>
            <person name="Peng F."/>
        </authorList>
    </citation>
    <scope>NUCLEOTIDE SEQUENCE [LARGE SCALE GENOMIC DNA]</scope>
    <source>
        <strain evidence="2 3">16-35-5</strain>
    </source>
</reference>
<dbReference type="AlphaFoldDB" id="A0A6N1X3L0"/>
<proteinExistence type="predicted"/>
<dbReference type="RefSeq" id="WP_175504848.1">
    <property type="nucleotide sequence ID" value="NZ_CP054840.1"/>
</dbReference>
<evidence type="ECO:0008006" key="4">
    <source>
        <dbReference type="Google" id="ProtNLM"/>
    </source>
</evidence>
<keyword evidence="1" id="KW-1133">Transmembrane helix</keyword>
<keyword evidence="3" id="KW-1185">Reference proteome</keyword>
<accession>A0A6N1X3L0</accession>
<name>A0A6N1X3L0_9BURK</name>
<gene>
    <name evidence="2" type="ORF">HUK68_14680</name>
</gene>
<organism evidence="2 3">
    <name type="scientific">Comamonas antarctica</name>
    <dbReference type="NCBI Taxonomy" id="2743470"/>
    <lineage>
        <taxon>Bacteria</taxon>
        <taxon>Pseudomonadati</taxon>
        <taxon>Pseudomonadota</taxon>
        <taxon>Betaproteobacteria</taxon>
        <taxon>Burkholderiales</taxon>
        <taxon>Comamonadaceae</taxon>
        <taxon>Comamonas</taxon>
    </lineage>
</organism>
<evidence type="ECO:0000313" key="2">
    <source>
        <dbReference type="EMBL" id="QKV54044.1"/>
    </source>
</evidence>
<evidence type="ECO:0000256" key="1">
    <source>
        <dbReference type="SAM" id="Phobius"/>
    </source>
</evidence>
<protein>
    <recommendedName>
        <fullName evidence="4">Toxin CptA</fullName>
    </recommendedName>
</protein>
<feature type="transmembrane region" description="Helical" evidence="1">
    <location>
        <begin position="46"/>
        <end position="66"/>
    </location>
</feature>
<sequence>MTRTAPTRLRYALARPPWAVGAGLVALAAMGAAGLLLWALHGAGPGPWPALLGLALWLAAGGSAWWRWRHWLGGWLEWDGLEWWLHAGLAGGPVLLRAAPEVCWDGQGFLLLRIAPGSGRPHWLWLQGTSAPVLWGDLRRAVYWRARPAASA</sequence>
<feature type="transmembrane region" description="Helical" evidence="1">
    <location>
        <begin position="18"/>
        <end position="40"/>
    </location>
</feature>
<keyword evidence="1" id="KW-0472">Membrane</keyword>
<evidence type="ECO:0000313" key="3">
    <source>
        <dbReference type="Proteomes" id="UP000509579"/>
    </source>
</evidence>
<dbReference type="Proteomes" id="UP000509579">
    <property type="component" value="Chromosome"/>
</dbReference>
<keyword evidence="1" id="KW-0812">Transmembrane</keyword>